<gene>
    <name evidence="10" type="ORF">HID58_081069</name>
</gene>
<evidence type="ECO:0000259" key="9">
    <source>
        <dbReference type="Pfam" id="PF23598"/>
    </source>
</evidence>
<name>A0ABQ7Y6M9_BRANA</name>
<comment type="similarity">
    <text evidence="1">Belongs to the FMO family.</text>
</comment>
<comment type="caution">
    <text evidence="10">The sequence shown here is derived from an EMBL/GenBank/DDBJ whole genome shotgun (WGS) entry which is preliminary data.</text>
</comment>
<dbReference type="Gene3D" id="3.40.50.300">
    <property type="entry name" value="P-loop containing nucleotide triphosphate hydrolases"/>
    <property type="match status" value="1"/>
</dbReference>
<dbReference type="InterPro" id="IPR058922">
    <property type="entry name" value="WHD_DRP"/>
</dbReference>
<feature type="domain" description="Disease resistance protein winged helix" evidence="8">
    <location>
        <begin position="1147"/>
        <end position="1215"/>
    </location>
</feature>
<dbReference type="InterPro" id="IPR042197">
    <property type="entry name" value="Apaf_helical"/>
</dbReference>
<dbReference type="InterPro" id="IPR002182">
    <property type="entry name" value="NB-ARC"/>
</dbReference>
<dbReference type="SUPFAM" id="SSF51905">
    <property type="entry name" value="FAD/NAD(P)-binding domain"/>
    <property type="match status" value="2"/>
</dbReference>
<evidence type="ECO:0008006" key="12">
    <source>
        <dbReference type="Google" id="ProtNLM"/>
    </source>
</evidence>
<evidence type="ECO:0000256" key="4">
    <source>
        <dbReference type="ARBA" id="ARBA00022821"/>
    </source>
</evidence>
<dbReference type="InterPro" id="IPR020946">
    <property type="entry name" value="Flavin_mOase-like"/>
</dbReference>
<dbReference type="SUPFAM" id="SSF52058">
    <property type="entry name" value="L domain-like"/>
    <property type="match status" value="1"/>
</dbReference>
<feature type="domain" description="NB-ARC" evidence="7">
    <location>
        <begin position="890"/>
        <end position="1061"/>
    </location>
</feature>
<keyword evidence="2" id="KW-0285">Flavoprotein</keyword>
<keyword evidence="4" id="KW-0611">Plant defense</keyword>
<sequence length="1582" mass="178949">MESHHYSTNFFNNKKMAPACTRINSLHVAVIGAGAAGLAAARELRRESHSVVVFERGTQIGGLWVYTPQTEPDPLSLDPNRTIVHSSVYDSLRTNLPRECMGYRDFPFVPRDDDGSRDPRRYPSHSEVLAYLQDFAREFKLEEMVRFETEVVCVEPEGQKWEIRSKSSDGIFKDEIFDSVVVCNGHYTEPRVAHVPGIDSWPGKQIHSHNYRVPDPFKDQVVVVIGNFASGSDISRDITGVAKEVHIASRSNPSETYEKLPGSNNLWLHSMIESARKDGSIIFKNGKVVQADTIVHCTGYKYHFPFLNTNSYITVEDNCVGPLYKHVFPPALAPTLSFIGLPWMTLQFFMFELQSKWVAAVLSGRVTLPSEDKMMEDVTAFYANRDANKLPKRYTHKLGECQVDYLNWIAEQVGAPPVEHWRAEEVHGGYRRLATQSDTFRDKWDDDHLILEAYEDFLRQKLIYFLRSSHSGIASFLAPKASNFIPSSFKLSSLRASTFFLSSTSNLSASFFSISSLSLLISSSSILIEFTKLRREHSSSEASCSLVVASFSSFLLLRLLNRRLVTLSQIIFLLHNIAVLLLVLSGRHLELMNRVFHIRDLFGKLVDLSGVYLYRTFSLSGLLLLCGIEFNGGGEILLSSNIELVVVRRGGALGLVMLKLFFSLLDEERRDLLGVLLCLETTSPNKLTAAFTDWNGALVSISPTSDVLGDSGPCCCTLTSIDLFFLDAKKSYLSLSLYLNCAEMGGCFSVSLPCDQVVNQFSQWLCLRGCYIHNLPENIVALQHAMAMLTAKLDDVLRTVGREEFTGRQQRISQVQVWHANVLTTKKKVDDLLSTYEAELQRFKTELSLWEKCSPDVEKLSSQGGFDVVVEASTFGEVDEIPIQPTIFGQERMLEKAWTLLMEDGSGMLGLYGMGGVGKTTLLTQINNKFSEISDRFEVVIWVVVFKSATVRKIQRDIAQKVGLVEMGSGEKDENQRALDIYNVLRRRKFALLLDDIWEKVDLKAVGVPYPTRDNGCKVAFTTRSRDVCGRMGVDDPVEVSCLQPDESWDLFQRTVGENTLGSHPDIPELARKVARKCRGLPLALNVIGETMACKRTVHEWCHAVDVLTSSATEFSGMEDEILPVLKYSYDNLSGEMVRSCFLYCSLFPEDYHIDKERLVEYWICEGFVSEKESRERTLNQGYEIVGTLVRACLLMEERKDKSYVKMHDVVREMALWISSDFGNQKERCVVRAGVGLREVPKLKEWATVRKMSLMNNGIEEIFDSHECGELTTLFLQKNAFVKISGEFFRCMPHLAVLDLSENHSLEELPEEISELGSLRYLDVSYTCVNQLPVGLWELKKLIHLNLEHMSRLGSILGISSLWNLRTLGLRGLVLDMRLVNELELLEHLQVVTIDISSASVVKPLLWSHRLVVCIREVDFKYLEEESMRVLTLPTIVNLRRLSIKRCGMREMEIEKTTSSSSSSWNKIHTAPYFSNLSKVFITKCHGLKDLTWLLFAPNLAFLQVSFSRQLEDIIYQEKAASVENAATIVPFRRLETLHLSALRGLEKIYWNALPFPCLKVIHVEKCWKLRKLPLDSNSGAG</sequence>
<dbReference type="EMBL" id="JAGKQM010000018">
    <property type="protein sequence ID" value="KAH0863858.1"/>
    <property type="molecule type" value="Genomic_DNA"/>
</dbReference>
<proteinExistence type="inferred from homology"/>
<evidence type="ECO:0000313" key="10">
    <source>
        <dbReference type="EMBL" id="KAH0863858.1"/>
    </source>
</evidence>
<keyword evidence="11" id="KW-1185">Reference proteome</keyword>
<dbReference type="InterPro" id="IPR032675">
    <property type="entry name" value="LRR_dom_sf"/>
</dbReference>
<dbReference type="Pfam" id="PF00931">
    <property type="entry name" value="NB-ARC"/>
    <property type="match status" value="1"/>
</dbReference>
<dbReference type="InterPro" id="IPR027417">
    <property type="entry name" value="P-loop_NTPase"/>
</dbReference>
<organism evidence="10 11">
    <name type="scientific">Brassica napus</name>
    <name type="common">Rape</name>
    <dbReference type="NCBI Taxonomy" id="3708"/>
    <lineage>
        <taxon>Eukaryota</taxon>
        <taxon>Viridiplantae</taxon>
        <taxon>Streptophyta</taxon>
        <taxon>Embryophyta</taxon>
        <taxon>Tracheophyta</taxon>
        <taxon>Spermatophyta</taxon>
        <taxon>Magnoliopsida</taxon>
        <taxon>eudicotyledons</taxon>
        <taxon>Gunneridae</taxon>
        <taxon>Pentapetalae</taxon>
        <taxon>rosids</taxon>
        <taxon>malvids</taxon>
        <taxon>Brassicales</taxon>
        <taxon>Brassicaceae</taxon>
        <taxon>Brassiceae</taxon>
        <taxon>Brassica</taxon>
    </lineage>
</organism>
<keyword evidence="3" id="KW-0677">Repeat</keyword>
<evidence type="ECO:0000256" key="5">
    <source>
        <dbReference type="ARBA" id="ARBA00022827"/>
    </source>
</evidence>
<dbReference type="InterPro" id="IPR036188">
    <property type="entry name" value="FAD/NAD-bd_sf"/>
</dbReference>
<dbReference type="PANTHER" id="PTHR23023">
    <property type="entry name" value="DIMETHYLANILINE MONOOXYGENASE"/>
    <property type="match status" value="1"/>
</dbReference>
<dbReference type="SUPFAM" id="SSF52540">
    <property type="entry name" value="P-loop containing nucleoside triphosphate hydrolases"/>
    <property type="match status" value="1"/>
</dbReference>
<feature type="non-terminal residue" evidence="10">
    <location>
        <position position="1582"/>
    </location>
</feature>
<reference evidence="10 11" key="1">
    <citation type="submission" date="2021-05" db="EMBL/GenBank/DDBJ databases">
        <title>Genome Assembly of Synthetic Allotetraploid Brassica napus Reveals Homoeologous Exchanges between Subgenomes.</title>
        <authorList>
            <person name="Davis J.T."/>
        </authorList>
    </citation>
    <scope>NUCLEOTIDE SEQUENCE [LARGE SCALE GENOMIC DNA]</scope>
    <source>
        <strain evidence="11">cv. Da-Ae</strain>
        <tissue evidence="10">Seedling</tissue>
    </source>
</reference>
<dbReference type="Gene3D" id="3.50.50.60">
    <property type="entry name" value="FAD/NAD(P)-binding domain"/>
    <property type="match status" value="2"/>
</dbReference>
<evidence type="ECO:0000259" key="8">
    <source>
        <dbReference type="Pfam" id="PF23559"/>
    </source>
</evidence>
<dbReference type="Gene3D" id="3.80.10.10">
    <property type="entry name" value="Ribonuclease Inhibitor"/>
    <property type="match status" value="1"/>
</dbReference>
<keyword evidence="5" id="KW-0274">FAD</keyword>
<dbReference type="Pfam" id="PF00743">
    <property type="entry name" value="FMO-like"/>
    <property type="match status" value="2"/>
</dbReference>
<evidence type="ECO:0000259" key="7">
    <source>
        <dbReference type="Pfam" id="PF00931"/>
    </source>
</evidence>
<dbReference type="Gene3D" id="1.10.8.430">
    <property type="entry name" value="Helical domain of apoptotic protease-activating factors"/>
    <property type="match status" value="1"/>
</dbReference>
<dbReference type="Gene3D" id="1.10.10.10">
    <property type="entry name" value="Winged helix-like DNA-binding domain superfamily/Winged helix DNA-binding domain"/>
    <property type="match status" value="1"/>
</dbReference>
<dbReference type="InterPro" id="IPR050346">
    <property type="entry name" value="FMO-like"/>
</dbReference>
<dbReference type="InterPro" id="IPR055414">
    <property type="entry name" value="LRR_R13L4/SHOC2-like"/>
</dbReference>
<dbReference type="Pfam" id="PF23598">
    <property type="entry name" value="LRR_14"/>
    <property type="match status" value="1"/>
</dbReference>
<dbReference type="PRINTS" id="PR00364">
    <property type="entry name" value="DISEASERSIST"/>
</dbReference>
<keyword evidence="6" id="KW-0560">Oxidoreductase</keyword>
<evidence type="ECO:0000256" key="1">
    <source>
        <dbReference type="ARBA" id="ARBA00009183"/>
    </source>
</evidence>
<feature type="domain" description="Disease resistance R13L4/SHOC-2-like LRR" evidence="9">
    <location>
        <begin position="1249"/>
        <end position="1541"/>
    </location>
</feature>
<protein>
    <recommendedName>
        <fullName evidence="12">Flavin-containing monooxygenase</fullName>
    </recommendedName>
</protein>
<dbReference type="Proteomes" id="UP000824890">
    <property type="component" value="Unassembled WGS sequence"/>
</dbReference>
<evidence type="ECO:0000313" key="11">
    <source>
        <dbReference type="Proteomes" id="UP000824890"/>
    </source>
</evidence>
<evidence type="ECO:0000256" key="6">
    <source>
        <dbReference type="ARBA" id="ARBA00023002"/>
    </source>
</evidence>
<dbReference type="InterPro" id="IPR036388">
    <property type="entry name" value="WH-like_DNA-bd_sf"/>
</dbReference>
<accession>A0ABQ7Y6M9</accession>
<evidence type="ECO:0000256" key="3">
    <source>
        <dbReference type="ARBA" id="ARBA00022737"/>
    </source>
</evidence>
<evidence type="ECO:0000256" key="2">
    <source>
        <dbReference type="ARBA" id="ARBA00022630"/>
    </source>
</evidence>
<dbReference type="Pfam" id="PF23559">
    <property type="entry name" value="WHD_DRP"/>
    <property type="match status" value="1"/>
</dbReference>